<protein>
    <submittedName>
        <fullName evidence="2">Uncharacterized protein</fullName>
    </submittedName>
</protein>
<sequence length="91" mass="10800">MEKEPIHEGDEKYEQDVEKAHSMAWAEDPIRKVIGKLPEDAEEAKTSLLRIAQGRSARASRRFDESQRLEEERLRAQEEHEKRLIKQLVRY</sequence>
<evidence type="ECO:0000313" key="3">
    <source>
        <dbReference type="Proteomes" id="UP000231567"/>
    </source>
</evidence>
<evidence type="ECO:0000256" key="1">
    <source>
        <dbReference type="SAM" id="MobiDB-lite"/>
    </source>
</evidence>
<proteinExistence type="predicted"/>
<comment type="caution">
    <text evidence="2">The sequence shown here is derived from an EMBL/GenBank/DDBJ whole genome shotgun (WGS) entry which is preliminary data.</text>
</comment>
<evidence type="ECO:0000313" key="2">
    <source>
        <dbReference type="EMBL" id="PIP21711.1"/>
    </source>
</evidence>
<dbReference type="AlphaFoldDB" id="A0A2G9YT66"/>
<reference evidence="2 3" key="1">
    <citation type="submission" date="2017-09" db="EMBL/GenBank/DDBJ databases">
        <title>Depth-based differentiation of microbial function through sediment-hosted aquifers and enrichment of novel symbionts in the deep terrestrial subsurface.</title>
        <authorList>
            <person name="Probst A.J."/>
            <person name="Ladd B."/>
            <person name="Jarett J.K."/>
            <person name="Geller-Mcgrath D.E."/>
            <person name="Sieber C.M."/>
            <person name="Emerson J.B."/>
            <person name="Anantharaman K."/>
            <person name="Thomas B.C."/>
            <person name="Malmstrom R."/>
            <person name="Stieglmeier M."/>
            <person name="Klingl A."/>
            <person name="Woyke T."/>
            <person name="Ryan C.M."/>
            <person name="Banfield J.F."/>
        </authorList>
    </citation>
    <scope>NUCLEOTIDE SEQUENCE [LARGE SCALE GENOMIC DNA]</scope>
    <source>
        <strain evidence="2">CG23_combo_of_CG06-09_8_20_14_all_40_13</strain>
    </source>
</reference>
<name>A0A2G9YT66_9BACT</name>
<dbReference type="Proteomes" id="UP000231567">
    <property type="component" value="Unassembled WGS sequence"/>
</dbReference>
<organism evidence="2 3">
    <name type="scientific">Candidatus Nealsonbacteria bacterium CG23_combo_of_CG06-09_8_20_14_all_40_13</name>
    <dbReference type="NCBI Taxonomy" id="1974724"/>
    <lineage>
        <taxon>Bacteria</taxon>
        <taxon>Candidatus Nealsoniibacteriota</taxon>
    </lineage>
</organism>
<gene>
    <name evidence="2" type="ORF">COX39_01460</name>
</gene>
<accession>A0A2G9YT66</accession>
<feature type="region of interest" description="Disordered" evidence="1">
    <location>
        <begin position="1"/>
        <end position="20"/>
    </location>
</feature>
<dbReference type="EMBL" id="PCRM01000024">
    <property type="protein sequence ID" value="PIP21711.1"/>
    <property type="molecule type" value="Genomic_DNA"/>
</dbReference>